<evidence type="ECO:0000313" key="3">
    <source>
        <dbReference type="Proteomes" id="UP001596408"/>
    </source>
</evidence>
<comment type="caution">
    <text evidence="2">The sequence shown here is derived from an EMBL/GenBank/DDBJ whole genome shotgun (WGS) entry which is preliminary data.</text>
</comment>
<keyword evidence="3" id="KW-1185">Reference proteome</keyword>
<dbReference type="AlphaFoldDB" id="A0ABD5U160"/>
<sequence>MDRLSRVLVRWKLVFGILPVLFVALGVLSENFVAVAGGVFLVGIALSVVYLFAEYAPASAE</sequence>
<name>A0ABD5U160_9EURY</name>
<keyword evidence="1" id="KW-1133">Transmembrane helix</keyword>
<organism evidence="2 3">
    <name type="scientific">Halopelagius fulvigenes</name>
    <dbReference type="NCBI Taxonomy" id="1198324"/>
    <lineage>
        <taxon>Archaea</taxon>
        <taxon>Methanobacteriati</taxon>
        <taxon>Methanobacteriota</taxon>
        <taxon>Stenosarchaea group</taxon>
        <taxon>Halobacteria</taxon>
        <taxon>Halobacteriales</taxon>
        <taxon>Haloferacaceae</taxon>
    </lineage>
</organism>
<feature type="transmembrane region" description="Helical" evidence="1">
    <location>
        <begin position="7"/>
        <end position="26"/>
    </location>
</feature>
<keyword evidence="1" id="KW-0812">Transmembrane</keyword>
<accession>A0ABD5U160</accession>
<feature type="transmembrane region" description="Helical" evidence="1">
    <location>
        <begin position="32"/>
        <end position="53"/>
    </location>
</feature>
<proteinExistence type="predicted"/>
<evidence type="ECO:0000313" key="2">
    <source>
        <dbReference type="EMBL" id="MFC6826621.1"/>
    </source>
</evidence>
<dbReference type="RefSeq" id="WP_379698497.1">
    <property type="nucleotide sequence ID" value="NZ_JBHSXH010000015.1"/>
</dbReference>
<protein>
    <recommendedName>
        <fullName evidence="4">Cytochrome-ba3 oxidase subunit</fullName>
    </recommendedName>
</protein>
<dbReference type="EMBL" id="JBHSXH010000015">
    <property type="protein sequence ID" value="MFC6826621.1"/>
    <property type="molecule type" value="Genomic_DNA"/>
</dbReference>
<dbReference type="Proteomes" id="UP001596408">
    <property type="component" value="Unassembled WGS sequence"/>
</dbReference>
<keyword evidence="1" id="KW-0472">Membrane</keyword>
<evidence type="ECO:0000256" key="1">
    <source>
        <dbReference type="SAM" id="Phobius"/>
    </source>
</evidence>
<reference evidence="2 3" key="1">
    <citation type="journal article" date="2019" name="Int. J. Syst. Evol. Microbiol.">
        <title>The Global Catalogue of Microorganisms (GCM) 10K type strain sequencing project: providing services to taxonomists for standard genome sequencing and annotation.</title>
        <authorList>
            <consortium name="The Broad Institute Genomics Platform"/>
            <consortium name="The Broad Institute Genome Sequencing Center for Infectious Disease"/>
            <person name="Wu L."/>
            <person name="Ma J."/>
        </authorList>
    </citation>
    <scope>NUCLEOTIDE SEQUENCE [LARGE SCALE GENOMIC DNA]</scope>
    <source>
        <strain evidence="2 3">YIM 94188</strain>
    </source>
</reference>
<gene>
    <name evidence="2" type="ORF">ACFQEV_16710</name>
</gene>
<evidence type="ECO:0008006" key="4">
    <source>
        <dbReference type="Google" id="ProtNLM"/>
    </source>
</evidence>